<keyword evidence="2" id="KW-1185">Reference proteome</keyword>
<protein>
    <submittedName>
        <fullName evidence="1">Uncharacterized protein</fullName>
    </submittedName>
</protein>
<organism evidence="1 2">
    <name type="scientific">Sinomonas halotolerans</name>
    <dbReference type="NCBI Taxonomy" id="1644133"/>
    <lineage>
        <taxon>Bacteria</taxon>
        <taxon>Bacillati</taxon>
        <taxon>Actinomycetota</taxon>
        <taxon>Actinomycetes</taxon>
        <taxon>Micrococcales</taxon>
        <taxon>Micrococcaceae</taxon>
        <taxon>Sinomonas</taxon>
    </lineage>
</organism>
<reference evidence="1 2" key="1">
    <citation type="submission" date="2024-05" db="EMBL/GenBank/DDBJ databases">
        <title>Sinomonas sp. nov., isolated from a waste landfill.</title>
        <authorList>
            <person name="Zhao Y."/>
        </authorList>
    </citation>
    <scope>NUCLEOTIDE SEQUENCE [LARGE SCALE GENOMIC DNA]</scope>
    <source>
        <strain evidence="1 2">CCTCC AB2014300</strain>
    </source>
</reference>
<comment type="caution">
    <text evidence="1">The sequence shown here is derived from an EMBL/GenBank/DDBJ whole genome shotgun (WGS) entry which is preliminary data.</text>
</comment>
<gene>
    <name evidence="1" type="ORF">ABCQ75_02205</name>
</gene>
<accession>A0ABU9WW86</accession>
<dbReference type="Proteomes" id="UP001422074">
    <property type="component" value="Unassembled WGS sequence"/>
</dbReference>
<dbReference type="EMBL" id="JBDFRB010000001">
    <property type="protein sequence ID" value="MEN2743351.1"/>
    <property type="molecule type" value="Genomic_DNA"/>
</dbReference>
<name>A0ABU9WW86_9MICC</name>
<evidence type="ECO:0000313" key="1">
    <source>
        <dbReference type="EMBL" id="MEN2743351.1"/>
    </source>
</evidence>
<proteinExistence type="predicted"/>
<sequence>MVAMIRRAGALRSESVSPDVSAHRLDVVIDLGAGSLLGDRPVHDPEGTERGLRALLSLSRKTLEVERAKRQAATAAENR</sequence>
<dbReference type="RefSeq" id="WP_345882844.1">
    <property type="nucleotide sequence ID" value="NZ_JBDFRB010000001.1"/>
</dbReference>
<evidence type="ECO:0000313" key="2">
    <source>
        <dbReference type="Proteomes" id="UP001422074"/>
    </source>
</evidence>